<evidence type="ECO:0000313" key="1">
    <source>
        <dbReference type="EMBL" id="MFC5005606.1"/>
    </source>
</evidence>
<sequence>MDVGEIWAYRARSQDPLVRVEVLRVGVKRPPRLLVRFLDAEFEGREDWVSPARLKVTWDGVEAFRFAEQRWDAVAAVSEAAVDSVEHQAVMWVVNELLPQGCYDSRDLHRCAVLRVRDAAAFTGATGSEATDVAVAPGYVDDDGSVVASWNTLLAVSQRLAEQHADRVLEVLRREDEQAEHEAIHGRFYPGRNGGMHIEPETCAELDTTIYRPARDVVRQWCGAGPRQRMDELIALRAEVLRLGGLVDEAITELRQAGRGRQADDLERRLGVPVAQLRKGTMPQ</sequence>
<dbReference type="EMBL" id="JBHSIU010000084">
    <property type="protein sequence ID" value="MFC5005606.1"/>
    <property type="molecule type" value="Genomic_DNA"/>
</dbReference>
<evidence type="ECO:0000313" key="2">
    <source>
        <dbReference type="Proteomes" id="UP001595912"/>
    </source>
</evidence>
<organism evidence="1 2">
    <name type="scientific">Dactylosporangium cerinum</name>
    <dbReference type="NCBI Taxonomy" id="1434730"/>
    <lineage>
        <taxon>Bacteria</taxon>
        <taxon>Bacillati</taxon>
        <taxon>Actinomycetota</taxon>
        <taxon>Actinomycetes</taxon>
        <taxon>Micromonosporales</taxon>
        <taxon>Micromonosporaceae</taxon>
        <taxon>Dactylosporangium</taxon>
    </lineage>
</organism>
<comment type="caution">
    <text evidence="1">The sequence shown here is derived from an EMBL/GenBank/DDBJ whole genome shotgun (WGS) entry which is preliminary data.</text>
</comment>
<protein>
    <recommendedName>
        <fullName evidence="3">PE-PGRS family protein</fullName>
    </recommendedName>
</protein>
<reference evidence="2" key="1">
    <citation type="journal article" date="2019" name="Int. J. Syst. Evol. Microbiol.">
        <title>The Global Catalogue of Microorganisms (GCM) 10K type strain sequencing project: providing services to taxonomists for standard genome sequencing and annotation.</title>
        <authorList>
            <consortium name="The Broad Institute Genomics Platform"/>
            <consortium name="The Broad Institute Genome Sequencing Center for Infectious Disease"/>
            <person name="Wu L."/>
            <person name="Ma J."/>
        </authorList>
    </citation>
    <scope>NUCLEOTIDE SEQUENCE [LARGE SCALE GENOMIC DNA]</scope>
    <source>
        <strain evidence="2">CGMCC 4.7152</strain>
    </source>
</reference>
<gene>
    <name evidence="1" type="ORF">ACFPIJ_48255</name>
</gene>
<evidence type="ECO:0008006" key="3">
    <source>
        <dbReference type="Google" id="ProtNLM"/>
    </source>
</evidence>
<accession>A0ABV9WA35</accession>
<proteinExistence type="predicted"/>
<dbReference type="RefSeq" id="WP_380126246.1">
    <property type="nucleotide sequence ID" value="NZ_JBHSIU010000084.1"/>
</dbReference>
<name>A0ABV9WA35_9ACTN</name>
<keyword evidence="2" id="KW-1185">Reference proteome</keyword>
<dbReference type="Proteomes" id="UP001595912">
    <property type="component" value="Unassembled WGS sequence"/>
</dbReference>